<organism evidence="2 3">
    <name type="scientific">Thanatephorus cucumeris (strain AG1-IB / isolate 7/3/14)</name>
    <name type="common">Lettuce bottom rot fungus</name>
    <name type="synonym">Rhizoctonia solani</name>
    <dbReference type="NCBI Taxonomy" id="1108050"/>
    <lineage>
        <taxon>Eukaryota</taxon>
        <taxon>Fungi</taxon>
        <taxon>Dikarya</taxon>
        <taxon>Basidiomycota</taxon>
        <taxon>Agaricomycotina</taxon>
        <taxon>Agaricomycetes</taxon>
        <taxon>Cantharellales</taxon>
        <taxon>Ceratobasidiaceae</taxon>
        <taxon>Rhizoctonia</taxon>
        <taxon>Rhizoctonia solani AG-1</taxon>
    </lineage>
</organism>
<feature type="region of interest" description="Disordered" evidence="1">
    <location>
        <begin position="1"/>
        <end position="75"/>
    </location>
</feature>
<reference evidence="2 3" key="1">
    <citation type="submission" date="2014-11" db="EMBL/GenBank/DDBJ databases">
        <authorList>
            <person name="Wibberg Daniel"/>
        </authorList>
    </citation>
    <scope>NUCLEOTIDE SEQUENCE [LARGE SCALE GENOMIC DNA]</scope>
    <source>
        <strain evidence="2">Rhizoctonia solani AG1-IB 7/3/14</strain>
    </source>
</reference>
<sequence length="228" mass="24506">MPPRKPRKNLTTAARRSQRKTRSSANSMAVAATNTTPLPQPLVRTRPCPRPRPRPRPPPVPLPSPVIQNGEPSTGSVVGAQLLAKVDELDEWNSLDFEPLELLDKGEDHLGTPAYSELEFEVIETHLLDTTKDAQPKSKPNMNPKVITHAGYANTTGLGARIPVPRPSCALSVPSSPLDSSPILLPVDQVASTLKDAKRVSGVKPKPSNSQTGQGKKAESLPDFGFLA</sequence>
<feature type="compositionally biased region" description="Polar residues" evidence="1">
    <location>
        <begin position="23"/>
        <end position="37"/>
    </location>
</feature>
<evidence type="ECO:0000313" key="3">
    <source>
        <dbReference type="Proteomes" id="UP000059188"/>
    </source>
</evidence>
<dbReference type="Proteomes" id="UP000059188">
    <property type="component" value="Unassembled WGS sequence"/>
</dbReference>
<evidence type="ECO:0000256" key="1">
    <source>
        <dbReference type="SAM" id="MobiDB-lite"/>
    </source>
</evidence>
<dbReference type="AlphaFoldDB" id="A0A0B7FWR7"/>
<evidence type="ECO:0000313" key="2">
    <source>
        <dbReference type="EMBL" id="CEL62135.1"/>
    </source>
</evidence>
<protein>
    <submittedName>
        <fullName evidence="2">Uncharacterized protein</fullName>
    </submittedName>
</protein>
<feature type="region of interest" description="Disordered" evidence="1">
    <location>
        <begin position="195"/>
        <end position="228"/>
    </location>
</feature>
<dbReference type="EMBL" id="LN679161">
    <property type="protein sequence ID" value="CEL62135.1"/>
    <property type="molecule type" value="Genomic_DNA"/>
</dbReference>
<name>A0A0B7FWR7_THACB</name>
<accession>A0A0B7FWR7</accession>
<keyword evidence="3" id="KW-1185">Reference proteome</keyword>
<gene>
    <name evidence="2" type="ORF">RSOLAG1IB_10229</name>
</gene>
<proteinExistence type="predicted"/>